<keyword evidence="1" id="KW-0677">Repeat</keyword>
<dbReference type="InterPro" id="IPR002110">
    <property type="entry name" value="Ankyrin_rpt"/>
</dbReference>
<feature type="signal peptide" evidence="3">
    <location>
        <begin position="1"/>
        <end position="24"/>
    </location>
</feature>
<proteinExistence type="predicted"/>
<evidence type="ECO:0000313" key="4">
    <source>
        <dbReference type="EMBL" id="CRZ12249.1"/>
    </source>
</evidence>
<sequence length="212" mass="23807">LWQWHRELFMLLISVICFYKPMLAGDESGPSQTNTLWVKGADPLIPTNSRDTLLHISAEYGQCDANPMAIYAQDSYEESLIFKAVKSRSVEAIEFVLNVDRNMRNSADHKSTNMGNIINAQNLRGSTPMIEAAYLQFWDIVQFLFKNGADPMIPTKWWGDTPLFIAIKHGQIDVIDFICEKFPTAINSVDGLGVTTLFQAVRSKSVAVVECV</sequence>
<keyword evidence="2" id="KW-0040">ANK repeat</keyword>
<dbReference type="SMART" id="SM00248">
    <property type="entry name" value="ANK"/>
    <property type="match status" value="3"/>
</dbReference>
<dbReference type="Pfam" id="PF12796">
    <property type="entry name" value="Ank_2"/>
    <property type="match status" value="1"/>
</dbReference>
<feature type="non-terminal residue" evidence="4">
    <location>
        <position position="1"/>
    </location>
</feature>
<evidence type="ECO:0000256" key="2">
    <source>
        <dbReference type="ARBA" id="ARBA00023043"/>
    </source>
</evidence>
<dbReference type="PANTHER" id="PTHR24178">
    <property type="entry name" value="MOLTING PROTEIN MLT-4"/>
    <property type="match status" value="1"/>
</dbReference>
<feature type="non-terminal residue" evidence="4">
    <location>
        <position position="212"/>
    </location>
</feature>
<keyword evidence="3" id="KW-0732">Signal</keyword>
<dbReference type="EMBL" id="HACM01011807">
    <property type="protein sequence ID" value="CRZ12249.1"/>
    <property type="molecule type" value="Transcribed_RNA"/>
</dbReference>
<organism evidence="4">
    <name type="scientific">Spongospora subterranea</name>
    <dbReference type="NCBI Taxonomy" id="70186"/>
    <lineage>
        <taxon>Eukaryota</taxon>
        <taxon>Sar</taxon>
        <taxon>Rhizaria</taxon>
        <taxon>Endomyxa</taxon>
        <taxon>Phytomyxea</taxon>
        <taxon>Plasmodiophorida</taxon>
        <taxon>Plasmodiophoridae</taxon>
        <taxon>Spongospora</taxon>
    </lineage>
</organism>
<dbReference type="SUPFAM" id="SSF48403">
    <property type="entry name" value="Ankyrin repeat"/>
    <property type="match status" value="1"/>
</dbReference>
<dbReference type="InterPro" id="IPR036770">
    <property type="entry name" value="Ankyrin_rpt-contain_sf"/>
</dbReference>
<dbReference type="Gene3D" id="1.25.40.20">
    <property type="entry name" value="Ankyrin repeat-containing domain"/>
    <property type="match status" value="1"/>
</dbReference>
<feature type="chain" id="PRO_5005224220" evidence="3">
    <location>
        <begin position="25"/>
        <end position="212"/>
    </location>
</feature>
<evidence type="ECO:0000256" key="3">
    <source>
        <dbReference type="SAM" id="SignalP"/>
    </source>
</evidence>
<protein>
    <submittedName>
        <fullName evidence="4">Uncharacterized protein</fullName>
    </submittedName>
</protein>
<accession>A0A0H5RU31</accession>
<reference evidence="4" key="1">
    <citation type="submission" date="2015-04" db="EMBL/GenBank/DDBJ databases">
        <title>The genome sequence of the plant pathogenic Rhizarian Plasmodiophora brassicae reveals insights in its biotrophic life cycle and the origin of chitin synthesis.</title>
        <authorList>
            <person name="Schwelm A."/>
            <person name="Fogelqvist J."/>
            <person name="Knaust A."/>
            <person name="Julke S."/>
            <person name="Lilja T."/>
            <person name="Dhandapani V."/>
            <person name="Bonilla-Rosso G."/>
            <person name="Karlsson M."/>
            <person name="Shevchenko A."/>
            <person name="Choi S.R."/>
            <person name="Kim H.G."/>
            <person name="Park J.Y."/>
            <person name="Lim Y.P."/>
            <person name="Ludwig-Muller J."/>
            <person name="Dixelius C."/>
        </authorList>
    </citation>
    <scope>NUCLEOTIDE SEQUENCE</scope>
    <source>
        <tissue evidence="4">Potato root galls</tissue>
    </source>
</reference>
<evidence type="ECO:0000256" key="1">
    <source>
        <dbReference type="ARBA" id="ARBA00022737"/>
    </source>
</evidence>
<dbReference type="AlphaFoldDB" id="A0A0H5RU31"/>
<name>A0A0H5RU31_9EUKA</name>